<feature type="domain" description="N-acetyltransferase" evidence="4">
    <location>
        <begin position="12"/>
        <end position="167"/>
    </location>
</feature>
<keyword evidence="6" id="KW-1185">Reference proteome</keyword>
<dbReference type="EMBL" id="FODV01000009">
    <property type="protein sequence ID" value="SEO98464.1"/>
    <property type="molecule type" value="Genomic_DNA"/>
</dbReference>
<evidence type="ECO:0000256" key="3">
    <source>
        <dbReference type="ARBA" id="ARBA00038502"/>
    </source>
</evidence>
<name>A0A1H8U6J9_9EURY</name>
<dbReference type="RefSeq" id="WP_089825895.1">
    <property type="nucleotide sequence ID" value="NZ_FODV01000009.1"/>
</dbReference>
<dbReference type="AlphaFoldDB" id="A0A1H8U6J9"/>
<gene>
    <name evidence="5" type="ORF">SAMN04487948_109151</name>
</gene>
<proteinExistence type="inferred from homology"/>
<evidence type="ECO:0000256" key="2">
    <source>
        <dbReference type="ARBA" id="ARBA00023315"/>
    </source>
</evidence>
<dbReference type="SUPFAM" id="SSF55729">
    <property type="entry name" value="Acyl-CoA N-acyltransferases (Nat)"/>
    <property type="match status" value="1"/>
</dbReference>
<evidence type="ECO:0000313" key="5">
    <source>
        <dbReference type="EMBL" id="SEO98464.1"/>
    </source>
</evidence>
<dbReference type="InterPro" id="IPR016181">
    <property type="entry name" value="Acyl_CoA_acyltransferase"/>
</dbReference>
<dbReference type="PANTHER" id="PTHR43792:SF8">
    <property type="entry name" value="[RIBOSOMAL PROTEIN US5]-ALANINE N-ACETYLTRANSFERASE"/>
    <property type="match status" value="1"/>
</dbReference>
<dbReference type="PROSITE" id="PS51186">
    <property type="entry name" value="GNAT"/>
    <property type="match status" value="1"/>
</dbReference>
<keyword evidence="1 5" id="KW-0808">Transferase</keyword>
<accession>A0A1H8U6J9</accession>
<dbReference type="InterPro" id="IPR000182">
    <property type="entry name" value="GNAT_dom"/>
</dbReference>
<protein>
    <submittedName>
        <fullName evidence="5">Protein N-acetyltransferase, RimJ/RimL family</fullName>
    </submittedName>
</protein>
<reference evidence="6" key="1">
    <citation type="submission" date="2016-10" db="EMBL/GenBank/DDBJ databases">
        <authorList>
            <person name="Varghese N."/>
            <person name="Submissions S."/>
        </authorList>
    </citation>
    <scope>NUCLEOTIDE SEQUENCE [LARGE SCALE GENOMIC DNA]</scope>
    <source>
        <strain evidence="6">CGMCC 1.10121</strain>
    </source>
</reference>
<dbReference type="InterPro" id="IPR051531">
    <property type="entry name" value="N-acetyltransferase"/>
</dbReference>
<comment type="similarity">
    <text evidence="3">Belongs to the acetyltransferase family. RimJ subfamily.</text>
</comment>
<dbReference type="OrthoDB" id="120213at2157"/>
<sequence length="179" mass="19874">MPGPVFLHNETVELRTVETDDLKFVQEQVNDPDVWGMLGMSAPKNRHDEEEWLDSLTGDDDTVNLLVCDDGTPVGLMGLHVDETWGVGELGYWVAPDAQGNGYCTAAVRLMSTYAFEERRLHKVVAEAYEHNSGSQRVLEKVGFTQEGVHREEAFVGGTYRDLLHYGLLADELSSVSSS</sequence>
<evidence type="ECO:0000256" key="1">
    <source>
        <dbReference type="ARBA" id="ARBA00022679"/>
    </source>
</evidence>
<organism evidence="5 6">
    <name type="scientific">Halogranum amylolyticum</name>
    <dbReference type="NCBI Taxonomy" id="660520"/>
    <lineage>
        <taxon>Archaea</taxon>
        <taxon>Methanobacteriati</taxon>
        <taxon>Methanobacteriota</taxon>
        <taxon>Stenosarchaea group</taxon>
        <taxon>Halobacteria</taxon>
        <taxon>Halobacteriales</taxon>
        <taxon>Haloferacaceae</taxon>
    </lineage>
</organism>
<dbReference type="GO" id="GO:0016747">
    <property type="term" value="F:acyltransferase activity, transferring groups other than amino-acyl groups"/>
    <property type="evidence" value="ECO:0007669"/>
    <property type="project" value="InterPro"/>
</dbReference>
<dbReference type="Proteomes" id="UP000199126">
    <property type="component" value="Unassembled WGS sequence"/>
</dbReference>
<keyword evidence="2" id="KW-0012">Acyltransferase</keyword>
<evidence type="ECO:0000259" key="4">
    <source>
        <dbReference type="PROSITE" id="PS51186"/>
    </source>
</evidence>
<evidence type="ECO:0000313" key="6">
    <source>
        <dbReference type="Proteomes" id="UP000199126"/>
    </source>
</evidence>
<dbReference type="PANTHER" id="PTHR43792">
    <property type="entry name" value="GNAT FAMILY, PUTATIVE (AFU_ORTHOLOGUE AFUA_3G00765)-RELATED-RELATED"/>
    <property type="match status" value="1"/>
</dbReference>
<dbReference type="Pfam" id="PF13302">
    <property type="entry name" value="Acetyltransf_3"/>
    <property type="match status" value="1"/>
</dbReference>
<dbReference type="Gene3D" id="3.40.630.30">
    <property type="match status" value="1"/>
</dbReference>
<dbReference type="CDD" id="cd04301">
    <property type="entry name" value="NAT_SF"/>
    <property type="match status" value="1"/>
</dbReference>